<keyword evidence="5" id="KW-1185">Reference proteome</keyword>
<dbReference type="InterPro" id="IPR006315">
    <property type="entry name" value="OM_autotransptr_brl_dom"/>
</dbReference>
<accession>A0A2P8VGY0</accession>
<dbReference type="OrthoDB" id="9780507at2"/>
<name>A0A2P8VGY0_9ENTR</name>
<dbReference type="GO" id="GO:0019867">
    <property type="term" value="C:outer membrane"/>
    <property type="evidence" value="ECO:0007669"/>
    <property type="project" value="InterPro"/>
</dbReference>
<dbReference type="STRING" id="1388748.GCA_000463155_00548"/>
<comment type="caution">
    <text evidence="4">The sequence shown here is derived from an EMBL/GenBank/DDBJ whole genome shotgun (WGS) entry which is preliminary data.</text>
</comment>
<protein>
    <submittedName>
        <fullName evidence="4">Autotransporter outer membrane beta-barrel domain-containing protein</fullName>
    </submittedName>
</protein>
<dbReference type="Pfam" id="PF03797">
    <property type="entry name" value="Autotransporter"/>
    <property type="match status" value="1"/>
</dbReference>
<sequence>MKKSRISQHGALLVALTSAHGALLPSAWAAADTLIINEQDTPGFQVAMPFDSIRITDNGSLVSQDQFNEPALGILTNVEVLELNNEGTIKGRNSFAVSNAGNVSTLTNSGTIISNGALGGRGDALFNDTTGKIDRLVNSGTITTTSMDNTLSIGIRNEGTIGTLENTSTGSISGFAGIYNFGRIDYLKNAGSITSFSSNTIHTNPPIVNNGSIGTLENIGVIASNINNVGGLHSMPALLNFGSINTLVNSGFIASDQRAIESQGMLETIVNTGTIRGDISLSSSSTPTTFIGSDSGFGVLTGAAGTGYIIARGDVIFRSGSMLLNDHIVGGGSVYNKAATLTLIDAISIEGNYYQGRNATLVSGVSDTAIANGVAGADTGYGRLNVNGSATVEAGSRIVMTRSGKDYGFAPGQRYVVINANAAETQYNAETLKYEVEGYTAGVKGYTVTDNNQTALVVTLGKDGTPIETPHPVDPTVPVEPTKPGTPTTPVTPTIPGKPTLPSTPAPQPQPPEVVRPGATLPNATRALGGLANYSGISPQLLELYNASLAINDSNEANRVGERLSPGQSISTSTATGMSTTAASGVVRNHMDAQRNPQIGGASGVATGDAYEDWILWGQPFGGFANQDSTKDVSGYRAKFGGLIIGADRALGDLWRVGAAVNYSNTSVHGKDNLNGNNSTADNYGVIGYASFSGEPWYVNLSAGVNRQNYQANRQVDFTGFEGRAQSKYNGQSVTLQSEFGYPLTLPADIVLTPLAGLSYSYQHVDGYSENGGNGMALNVGSSHTQSVASDIGARLSHTFDTSLGNLTPFAQLSWIHQYDNRQVSSSASYAADTVGETRFITKGIAPVEDMAGVAVGSTLYDVNGLSFDARYDLQAAEHYQAHAFSLRLQKTF</sequence>
<dbReference type="SMART" id="SM00869">
    <property type="entry name" value="Autotransporter"/>
    <property type="match status" value="1"/>
</dbReference>
<dbReference type="RefSeq" id="WP_106877753.1">
    <property type="nucleotide sequence ID" value="NZ_PYEP01000006.1"/>
</dbReference>
<dbReference type="NCBIfam" id="TIGR01414">
    <property type="entry name" value="autotrans_barl"/>
    <property type="match status" value="1"/>
</dbReference>
<proteinExistence type="predicted"/>
<gene>
    <name evidence="4" type="ORF">C7G83_14535</name>
</gene>
<dbReference type="PROSITE" id="PS51208">
    <property type="entry name" value="AUTOTRANSPORTER"/>
    <property type="match status" value="1"/>
</dbReference>
<evidence type="ECO:0000256" key="2">
    <source>
        <dbReference type="SAM" id="SignalP"/>
    </source>
</evidence>
<feature type="compositionally biased region" description="Low complexity" evidence="1">
    <location>
        <begin position="476"/>
        <end position="501"/>
    </location>
</feature>
<dbReference type="InterPro" id="IPR005546">
    <property type="entry name" value="Autotransporte_beta"/>
</dbReference>
<feature type="chain" id="PRO_5015178818" evidence="2">
    <location>
        <begin position="30"/>
        <end position="893"/>
    </location>
</feature>
<feature type="region of interest" description="Disordered" evidence="1">
    <location>
        <begin position="462"/>
        <end position="511"/>
    </location>
</feature>
<dbReference type="InterPro" id="IPR036709">
    <property type="entry name" value="Autotransporte_beta_dom_sf"/>
</dbReference>
<reference evidence="4 5" key="1">
    <citation type="submission" date="2018-03" db="EMBL/GenBank/DDBJ databases">
        <title>Draft genome sequence of the first documented clinical Siccibacter turicensis isolate in Austria.</title>
        <authorList>
            <person name="Lepuschitz S."/>
            <person name="Pekard-Amenitsch S."/>
            <person name="Haunold R."/>
            <person name="Schill S."/>
            <person name="Mach R."/>
            <person name="Allerberger F."/>
            <person name="Ruppitsch W."/>
            <person name="Forsythe S.J."/>
        </authorList>
    </citation>
    <scope>NUCLEOTIDE SEQUENCE [LARGE SCALE GENOMIC DNA]</scope>
    <source>
        <strain evidence="4 5">6100069499-17</strain>
    </source>
</reference>
<dbReference type="EMBL" id="PYEP01000006">
    <property type="protein sequence ID" value="PSN06819.1"/>
    <property type="molecule type" value="Genomic_DNA"/>
</dbReference>
<keyword evidence="2" id="KW-0732">Signal</keyword>
<evidence type="ECO:0000256" key="1">
    <source>
        <dbReference type="SAM" id="MobiDB-lite"/>
    </source>
</evidence>
<dbReference type="SUPFAM" id="SSF103515">
    <property type="entry name" value="Autotransporter"/>
    <property type="match status" value="1"/>
</dbReference>
<dbReference type="AlphaFoldDB" id="A0A2P8VGY0"/>
<feature type="compositionally biased region" description="Pro residues" evidence="1">
    <location>
        <begin position="502"/>
        <end position="511"/>
    </location>
</feature>
<evidence type="ECO:0000313" key="4">
    <source>
        <dbReference type="EMBL" id="PSN06819.1"/>
    </source>
</evidence>
<evidence type="ECO:0000313" key="5">
    <source>
        <dbReference type="Proteomes" id="UP000240212"/>
    </source>
</evidence>
<dbReference type="Gene3D" id="2.40.128.130">
    <property type="entry name" value="Autotransporter beta-domain"/>
    <property type="match status" value="1"/>
</dbReference>
<organism evidence="4 5">
    <name type="scientific">Siccibacter turicensis</name>
    <dbReference type="NCBI Taxonomy" id="357233"/>
    <lineage>
        <taxon>Bacteria</taxon>
        <taxon>Pseudomonadati</taxon>
        <taxon>Pseudomonadota</taxon>
        <taxon>Gammaproteobacteria</taxon>
        <taxon>Enterobacterales</taxon>
        <taxon>Enterobacteriaceae</taxon>
        <taxon>Siccibacter</taxon>
    </lineage>
</organism>
<dbReference type="Proteomes" id="UP000240212">
    <property type="component" value="Unassembled WGS sequence"/>
</dbReference>
<feature type="signal peptide" evidence="2">
    <location>
        <begin position="1"/>
        <end position="29"/>
    </location>
</feature>
<feature type="domain" description="Autotransporter" evidence="3">
    <location>
        <begin position="609"/>
        <end position="893"/>
    </location>
</feature>
<evidence type="ECO:0000259" key="3">
    <source>
        <dbReference type="PROSITE" id="PS51208"/>
    </source>
</evidence>